<dbReference type="Proteomes" id="UP000800082">
    <property type="component" value="Unassembled WGS sequence"/>
</dbReference>
<keyword evidence="2" id="KW-1185">Reference proteome</keyword>
<dbReference type="SUPFAM" id="SSF56219">
    <property type="entry name" value="DNase I-like"/>
    <property type="match status" value="1"/>
</dbReference>
<reference evidence="1" key="1">
    <citation type="journal article" date="2020" name="Stud. Mycol.">
        <title>101 Dothideomycetes genomes: a test case for predicting lifestyles and emergence of pathogens.</title>
        <authorList>
            <person name="Haridas S."/>
            <person name="Albert R."/>
            <person name="Binder M."/>
            <person name="Bloem J."/>
            <person name="Labutti K."/>
            <person name="Salamov A."/>
            <person name="Andreopoulos B."/>
            <person name="Baker S."/>
            <person name="Barry K."/>
            <person name="Bills G."/>
            <person name="Bluhm B."/>
            <person name="Cannon C."/>
            <person name="Castanera R."/>
            <person name="Culley D."/>
            <person name="Daum C."/>
            <person name="Ezra D."/>
            <person name="Gonzalez J."/>
            <person name="Henrissat B."/>
            <person name="Kuo A."/>
            <person name="Liang C."/>
            <person name="Lipzen A."/>
            <person name="Lutzoni F."/>
            <person name="Magnuson J."/>
            <person name="Mondo S."/>
            <person name="Nolan M."/>
            <person name="Ohm R."/>
            <person name="Pangilinan J."/>
            <person name="Park H.-J."/>
            <person name="Ramirez L."/>
            <person name="Alfaro M."/>
            <person name="Sun H."/>
            <person name="Tritt A."/>
            <person name="Yoshinaga Y."/>
            <person name="Zwiers L.-H."/>
            <person name="Turgeon B."/>
            <person name="Goodwin S."/>
            <person name="Spatafora J."/>
            <person name="Crous P."/>
            <person name="Grigoriev I."/>
        </authorList>
    </citation>
    <scope>NUCLEOTIDE SEQUENCE</scope>
    <source>
        <strain evidence="1">CBS 183.55</strain>
    </source>
</reference>
<organism evidence="1 2">
    <name type="scientific">Didymella exigua CBS 183.55</name>
    <dbReference type="NCBI Taxonomy" id="1150837"/>
    <lineage>
        <taxon>Eukaryota</taxon>
        <taxon>Fungi</taxon>
        <taxon>Dikarya</taxon>
        <taxon>Ascomycota</taxon>
        <taxon>Pezizomycotina</taxon>
        <taxon>Dothideomycetes</taxon>
        <taxon>Pleosporomycetidae</taxon>
        <taxon>Pleosporales</taxon>
        <taxon>Pleosporineae</taxon>
        <taxon>Didymellaceae</taxon>
        <taxon>Didymella</taxon>
    </lineage>
</organism>
<dbReference type="GeneID" id="54345421"/>
<evidence type="ECO:0000313" key="1">
    <source>
        <dbReference type="EMBL" id="KAF1922204.1"/>
    </source>
</evidence>
<sequence>MLDKLRILQVNLNKSAQATESALQSPLDYLDTCSVNHPSFTQILPLLQDYSIRPRVLVYSARTIQAQVTILTDTSPDPDFLAITVKSSRTTFSIYNVYNQLDTQGITTIERKLLSTSILPSAILLGDFNINHPWWDP</sequence>
<evidence type="ECO:0000313" key="2">
    <source>
        <dbReference type="Proteomes" id="UP000800082"/>
    </source>
</evidence>
<dbReference type="Gene3D" id="3.60.10.10">
    <property type="entry name" value="Endonuclease/exonuclease/phosphatase"/>
    <property type="match status" value="1"/>
</dbReference>
<gene>
    <name evidence="1" type="ORF">M421DRAFT_17123</name>
</gene>
<accession>A0A6A5R5C8</accession>
<feature type="non-terminal residue" evidence="1">
    <location>
        <position position="137"/>
    </location>
</feature>
<proteinExistence type="predicted"/>
<dbReference type="EMBL" id="ML979050">
    <property type="protein sequence ID" value="KAF1922204.1"/>
    <property type="molecule type" value="Genomic_DNA"/>
</dbReference>
<dbReference type="AlphaFoldDB" id="A0A6A5R5C8"/>
<name>A0A6A5R5C8_9PLEO</name>
<evidence type="ECO:0008006" key="3">
    <source>
        <dbReference type="Google" id="ProtNLM"/>
    </source>
</evidence>
<dbReference type="RefSeq" id="XP_033442458.1">
    <property type="nucleotide sequence ID" value="XM_033587774.1"/>
</dbReference>
<dbReference type="OrthoDB" id="3795875at2759"/>
<dbReference type="InterPro" id="IPR036691">
    <property type="entry name" value="Endo/exonu/phosph_ase_sf"/>
</dbReference>
<protein>
    <recommendedName>
        <fullName evidence="3">Endonuclease/exonuclease/phosphatase domain-containing protein</fullName>
    </recommendedName>
</protein>